<keyword evidence="6" id="KW-1185">Reference proteome</keyword>
<reference evidence="5 6" key="1">
    <citation type="journal article" date="2021" name="Genome Biol. Evol.">
        <title>Complete Genome Sequencing of a Novel Gloeobacter Species from a Waterfall Cave in Mexico.</title>
        <authorList>
            <person name="Saw J.H."/>
            <person name="Cardona T."/>
            <person name="Montejano G."/>
        </authorList>
    </citation>
    <scope>NUCLEOTIDE SEQUENCE [LARGE SCALE GENOMIC DNA]</scope>
    <source>
        <strain evidence="5">MG652769</strain>
    </source>
</reference>
<keyword evidence="1" id="KW-0805">Transcription regulation</keyword>
<dbReference type="RefSeq" id="WP_230841820.1">
    <property type="nucleotide sequence ID" value="NZ_CP063845.1"/>
</dbReference>
<dbReference type="InterPro" id="IPR020449">
    <property type="entry name" value="Tscrpt_reg_AraC-type_HTH"/>
</dbReference>
<dbReference type="InterPro" id="IPR009057">
    <property type="entry name" value="Homeodomain-like_sf"/>
</dbReference>
<name>A0ABY3PM87_9CYAN</name>
<feature type="domain" description="HTH araC/xylS-type" evidence="4">
    <location>
        <begin position="227"/>
        <end position="325"/>
    </location>
</feature>
<dbReference type="Gene3D" id="1.10.10.60">
    <property type="entry name" value="Homeodomain-like"/>
    <property type="match status" value="1"/>
</dbReference>
<evidence type="ECO:0000259" key="4">
    <source>
        <dbReference type="PROSITE" id="PS01124"/>
    </source>
</evidence>
<dbReference type="EMBL" id="CP063845">
    <property type="protein sequence ID" value="UFP94761.1"/>
    <property type="molecule type" value="Genomic_DNA"/>
</dbReference>
<organism evidence="5 6">
    <name type="scientific">Gloeobacter morelensis MG652769</name>
    <dbReference type="NCBI Taxonomy" id="2781736"/>
    <lineage>
        <taxon>Bacteria</taxon>
        <taxon>Bacillati</taxon>
        <taxon>Cyanobacteriota</taxon>
        <taxon>Cyanophyceae</taxon>
        <taxon>Gloeobacterales</taxon>
        <taxon>Gloeobacteraceae</taxon>
        <taxon>Gloeobacter</taxon>
        <taxon>Gloeobacter morelensis</taxon>
    </lineage>
</organism>
<dbReference type="InterPro" id="IPR053142">
    <property type="entry name" value="PchR_regulatory_protein"/>
</dbReference>
<gene>
    <name evidence="5" type="ORF">ISF26_00450</name>
</gene>
<protein>
    <submittedName>
        <fullName evidence="5">Helix-turn-helix transcriptional regulator</fullName>
    </submittedName>
</protein>
<evidence type="ECO:0000256" key="2">
    <source>
        <dbReference type="ARBA" id="ARBA00023125"/>
    </source>
</evidence>
<keyword evidence="3" id="KW-0804">Transcription</keyword>
<dbReference type="PANTHER" id="PTHR47893:SF1">
    <property type="entry name" value="REGULATORY PROTEIN PCHR"/>
    <property type="match status" value="1"/>
</dbReference>
<dbReference type="PRINTS" id="PR00032">
    <property type="entry name" value="HTHARAC"/>
</dbReference>
<keyword evidence="2" id="KW-0238">DNA-binding</keyword>
<sequence length="328" mass="37316">MTISMSEQASADLDQELLAQSQCPDPQDELDLLMRLPSWLAEGCFQEIALREGLELSILDCRLCDRLEFAYSEREGHLQFHFHLSGEHRDGSTKVGNLEYALYGAGLIPKETAICPDRYSVLEVSISMQPEVLVSFAGQNGELPPEFRHLVRPADQKYYTRVGTVLPIMQQILWQIVRCPYSGLAKRIYLEAKALEVVALVLEHEREVQQGRRVLHALQPDCVERICRAREIVLQHLDRPLSLVDLARRVGLNDCTLKRGFRRVFGKTVFGYLRDYRLEQARLLLLSGHASVAEVMQAVGFVDRGHFAAAFRKKFGVVPKDYTKAQSY</sequence>
<dbReference type="PANTHER" id="PTHR47893">
    <property type="entry name" value="REGULATORY PROTEIN PCHR"/>
    <property type="match status" value="1"/>
</dbReference>
<dbReference type="InterPro" id="IPR018060">
    <property type="entry name" value="HTH_AraC"/>
</dbReference>
<evidence type="ECO:0000256" key="3">
    <source>
        <dbReference type="ARBA" id="ARBA00023163"/>
    </source>
</evidence>
<evidence type="ECO:0000313" key="5">
    <source>
        <dbReference type="EMBL" id="UFP94761.1"/>
    </source>
</evidence>
<proteinExistence type="predicted"/>
<dbReference type="Proteomes" id="UP001054846">
    <property type="component" value="Chromosome"/>
</dbReference>
<dbReference type="Pfam" id="PF12833">
    <property type="entry name" value="HTH_18"/>
    <property type="match status" value="1"/>
</dbReference>
<evidence type="ECO:0000256" key="1">
    <source>
        <dbReference type="ARBA" id="ARBA00023015"/>
    </source>
</evidence>
<evidence type="ECO:0000313" key="6">
    <source>
        <dbReference type="Proteomes" id="UP001054846"/>
    </source>
</evidence>
<dbReference type="PROSITE" id="PS01124">
    <property type="entry name" value="HTH_ARAC_FAMILY_2"/>
    <property type="match status" value="1"/>
</dbReference>
<dbReference type="SMART" id="SM00342">
    <property type="entry name" value="HTH_ARAC"/>
    <property type="match status" value="1"/>
</dbReference>
<dbReference type="SUPFAM" id="SSF46689">
    <property type="entry name" value="Homeodomain-like"/>
    <property type="match status" value="2"/>
</dbReference>
<accession>A0ABY3PM87</accession>